<accession>A0A8X6THW6</accession>
<dbReference type="InterPro" id="IPR036534">
    <property type="entry name" value="GAR_dom_sf"/>
</dbReference>
<dbReference type="GO" id="GO:0008093">
    <property type="term" value="F:cytoskeletal anchor activity"/>
    <property type="evidence" value="ECO:0007669"/>
    <property type="project" value="TreeGrafter"/>
</dbReference>
<keyword evidence="9" id="KW-1185">Reference proteome</keyword>
<sequence>MDSLGILILYPLKSRNTLLCYAFIRTKRIRGPSFGPYFLHLYSPPPPSNTARTLLLIRSNANDQMKFHKITHKTSNKTENNEKTARNLDTTIHYRHRKDRLLEAEKNKLCSWIRDVLEVEDITASNFMDKLDNGVIICKLARLIQQKAEECKRRGLITEPVPSVRFKCWENAKSESFYARDNADNFIRWCRKFGVHEAVIFESDGLVLHTQPRTVVLCLLELGRIASKFDIEPPGLVQLEKEIDAQEDDRSSDGLSPLSTGSSSPNLVRSRTESALSLGSTRSLLTSPDSGIDPIHNMRPRNRLSYTPPSSVETKKHKPSELDKKVMKIANNVCKDQTQITRISEGKYCIGGKNVFVRLLKGRHVMVRVGGGWDTLEHFLSRHEPCQVIVVNRKNSLSDEYISLACNGSPDSFLHIRAKYKSPLPTPTTPEFKVI</sequence>
<name>A0A8X6THW6_NEPPI</name>
<feature type="compositionally biased region" description="Low complexity" evidence="5">
    <location>
        <begin position="253"/>
        <end position="265"/>
    </location>
</feature>
<keyword evidence="2" id="KW-0963">Cytoplasm</keyword>
<evidence type="ECO:0000313" key="9">
    <source>
        <dbReference type="Proteomes" id="UP000887013"/>
    </source>
</evidence>
<dbReference type="InterPro" id="IPR036872">
    <property type="entry name" value="CH_dom_sf"/>
</dbReference>
<keyword evidence="3" id="KW-0206">Cytoskeleton</keyword>
<dbReference type="InterPro" id="IPR001715">
    <property type="entry name" value="CH_dom"/>
</dbReference>
<dbReference type="Pfam" id="PF00307">
    <property type="entry name" value="CH"/>
    <property type="match status" value="1"/>
</dbReference>
<protein>
    <submittedName>
        <fullName evidence="8">Growth arrest-specific protein 2</fullName>
    </submittedName>
</protein>
<evidence type="ECO:0000313" key="8">
    <source>
        <dbReference type="EMBL" id="GFT11634.1"/>
    </source>
</evidence>
<dbReference type="InterPro" id="IPR003108">
    <property type="entry name" value="GAR_dom"/>
</dbReference>
<evidence type="ECO:0000259" key="7">
    <source>
        <dbReference type="PROSITE" id="PS51460"/>
    </source>
</evidence>
<feature type="domain" description="GAR" evidence="7">
    <location>
        <begin position="314"/>
        <end position="387"/>
    </location>
</feature>
<dbReference type="PROSITE" id="PS51460">
    <property type="entry name" value="GAR"/>
    <property type="match status" value="1"/>
</dbReference>
<dbReference type="GO" id="GO:0005884">
    <property type="term" value="C:actin filament"/>
    <property type="evidence" value="ECO:0007669"/>
    <property type="project" value="TreeGrafter"/>
</dbReference>
<dbReference type="GO" id="GO:0051015">
    <property type="term" value="F:actin filament binding"/>
    <property type="evidence" value="ECO:0007669"/>
    <property type="project" value="TreeGrafter"/>
</dbReference>
<dbReference type="Gene3D" id="1.10.418.10">
    <property type="entry name" value="Calponin-like domain"/>
    <property type="match status" value="1"/>
</dbReference>
<feature type="domain" description="Calponin-homology (CH)" evidence="6">
    <location>
        <begin position="103"/>
        <end position="226"/>
    </location>
</feature>
<dbReference type="PROSITE" id="PS50021">
    <property type="entry name" value="CH"/>
    <property type="match status" value="1"/>
</dbReference>
<comment type="subcellular location">
    <subcellularLocation>
        <location evidence="1">Cytoplasm</location>
        <location evidence="1">Cytoskeleton</location>
    </subcellularLocation>
</comment>
<evidence type="ECO:0000256" key="3">
    <source>
        <dbReference type="ARBA" id="ARBA00023212"/>
    </source>
</evidence>
<dbReference type="Gene3D" id="3.30.920.20">
    <property type="entry name" value="Gas2-like domain"/>
    <property type="match status" value="1"/>
</dbReference>
<organism evidence="8 9">
    <name type="scientific">Nephila pilipes</name>
    <name type="common">Giant wood spider</name>
    <name type="synonym">Nephila maculata</name>
    <dbReference type="NCBI Taxonomy" id="299642"/>
    <lineage>
        <taxon>Eukaryota</taxon>
        <taxon>Metazoa</taxon>
        <taxon>Ecdysozoa</taxon>
        <taxon>Arthropoda</taxon>
        <taxon>Chelicerata</taxon>
        <taxon>Arachnida</taxon>
        <taxon>Araneae</taxon>
        <taxon>Araneomorphae</taxon>
        <taxon>Entelegynae</taxon>
        <taxon>Araneoidea</taxon>
        <taxon>Nephilidae</taxon>
        <taxon>Nephila</taxon>
    </lineage>
</organism>
<reference evidence="8" key="1">
    <citation type="submission" date="2020-08" db="EMBL/GenBank/DDBJ databases">
        <title>Multicomponent nature underlies the extraordinary mechanical properties of spider dragline silk.</title>
        <authorList>
            <person name="Kono N."/>
            <person name="Nakamura H."/>
            <person name="Mori M."/>
            <person name="Yoshida Y."/>
            <person name="Ohtoshi R."/>
            <person name="Malay A.D."/>
            <person name="Moran D.A.P."/>
            <person name="Tomita M."/>
            <person name="Numata K."/>
            <person name="Arakawa K."/>
        </authorList>
    </citation>
    <scope>NUCLEOTIDE SEQUENCE</scope>
</reference>
<dbReference type="OrthoDB" id="206130at2759"/>
<comment type="caution">
    <text evidence="8">The sequence shown here is derived from an EMBL/GenBank/DDBJ whole genome shotgun (WGS) entry which is preliminary data.</text>
</comment>
<dbReference type="SMART" id="SM00033">
    <property type="entry name" value="CH"/>
    <property type="match status" value="1"/>
</dbReference>
<proteinExistence type="inferred from homology"/>
<feature type="compositionally biased region" description="Low complexity" evidence="5">
    <location>
        <begin position="274"/>
        <end position="287"/>
    </location>
</feature>
<dbReference type="EMBL" id="BMAW01009024">
    <property type="protein sequence ID" value="GFT11634.1"/>
    <property type="molecule type" value="Genomic_DNA"/>
</dbReference>
<evidence type="ECO:0000256" key="2">
    <source>
        <dbReference type="ARBA" id="ARBA00022490"/>
    </source>
</evidence>
<dbReference type="GO" id="GO:0008017">
    <property type="term" value="F:microtubule binding"/>
    <property type="evidence" value="ECO:0007669"/>
    <property type="project" value="InterPro"/>
</dbReference>
<gene>
    <name evidence="8" type="primary">GAS2</name>
    <name evidence="8" type="ORF">NPIL_464792</name>
</gene>
<evidence type="ECO:0000259" key="6">
    <source>
        <dbReference type="PROSITE" id="PS50021"/>
    </source>
</evidence>
<dbReference type="PANTHER" id="PTHR46756">
    <property type="entry name" value="TRANSGELIN"/>
    <property type="match status" value="1"/>
</dbReference>
<dbReference type="CDD" id="cd21204">
    <property type="entry name" value="CH_GAS2-like"/>
    <property type="match status" value="1"/>
</dbReference>
<dbReference type="SMART" id="SM00243">
    <property type="entry name" value="GAS2"/>
    <property type="match status" value="1"/>
</dbReference>
<dbReference type="Proteomes" id="UP000887013">
    <property type="component" value="Unassembled WGS sequence"/>
</dbReference>
<dbReference type="GO" id="GO:0051764">
    <property type="term" value="P:actin crosslink formation"/>
    <property type="evidence" value="ECO:0007669"/>
    <property type="project" value="TreeGrafter"/>
</dbReference>
<dbReference type="Pfam" id="PF02187">
    <property type="entry name" value="GAS2"/>
    <property type="match status" value="1"/>
</dbReference>
<evidence type="ECO:0000256" key="5">
    <source>
        <dbReference type="SAM" id="MobiDB-lite"/>
    </source>
</evidence>
<evidence type="ECO:0000256" key="1">
    <source>
        <dbReference type="ARBA" id="ARBA00004245"/>
    </source>
</evidence>
<dbReference type="SUPFAM" id="SSF143575">
    <property type="entry name" value="GAS2 domain-like"/>
    <property type="match status" value="1"/>
</dbReference>
<dbReference type="SUPFAM" id="SSF47576">
    <property type="entry name" value="Calponin-homology domain, CH-domain"/>
    <property type="match status" value="1"/>
</dbReference>
<feature type="region of interest" description="Disordered" evidence="5">
    <location>
        <begin position="244"/>
        <end position="320"/>
    </location>
</feature>
<comment type="similarity">
    <text evidence="4">Belongs to the GAS2 family.</text>
</comment>
<dbReference type="PANTHER" id="PTHR46756:SF13">
    <property type="entry name" value="GROWTH ARREST-SPECIFIC PROTEIN 2"/>
    <property type="match status" value="1"/>
</dbReference>
<dbReference type="AlphaFoldDB" id="A0A8X6THW6"/>
<evidence type="ECO:0000256" key="4">
    <source>
        <dbReference type="ARBA" id="ARBA00038441"/>
    </source>
</evidence>